<name>A0A314YHF2_PRUYE</name>
<comment type="caution">
    <text evidence="1">The sequence shown here is derived from an EMBL/GenBank/DDBJ whole genome shotgun (WGS) entry which is preliminary data.</text>
</comment>
<gene>
    <name evidence="1" type="ORF">Pyn_27939</name>
</gene>
<proteinExistence type="predicted"/>
<keyword evidence="2" id="KW-1185">Reference proteome</keyword>
<dbReference type="EMBL" id="PJQY01000915">
    <property type="protein sequence ID" value="PQQ06972.1"/>
    <property type="molecule type" value="Genomic_DNA"/>
</dbReference>
<dbReference type="AlphaFoldDB" id="A0A314YHF2"/>
<protein>
    <recommendedName>
        <fullName evidence="3">Aminotransferase-like plant mobile domain-containing protein</fullName>
    </recommendedName>
</protein>
<sequence length="173" mass="19776">MASSTSSFVEAQSQIIKTEFEDIRREIQGSVQPNIVVPWLDDDGTAIDSGILGPYLEGGMPERLAVHLKDNLVDLSAFDKGDYKDWNAARPQQQWPTSTPDREKWLPRMEHFFGQQWKDKGIYHFIKLFDRPIVMDRSLLVAALSFWSLATNTMILRFGMMTSTVLAEISICY</sequence>
<evidence type="ECO:0000313" key="1">
    <source>
        <dbReference type="EMBL" id="PQQ06972.1"/>
    </source>
</evidence>
<evidence type="ECO:0008006" key="3">
    <source>
        <dbReference type="Google" id="ProtNLM"/>
    </source>
</evidence>
<evidence type="ECO:0000313" key="2">
    <source>
        <dbReference type="Proteomes" id="UP000250321"/>
    </source>
</evidence>
<organism evidence="1 2">
    <name type="scientific">Prunus yedoensis var. nudiflora</name>
    <dbReference type="NCBI Taxonomy" id="2094558"/>
    <lineage>
        <taxon>Eukaryota</taxon>
        <taxon>Viridiplantae</taxon>
        <taxon>Streptophyta</taxon>
        <taxon>Embryophyta</taxon>
        <taxon>Tracheophyta</taxon>
        <taxon>Spermatophyta</taxon>
        <taxon>Magnoliopsida</taxon>
        <taxon>eudicotyledons</taxon>
        <taxon>Gunneridae</taxon>
        <taxon>Pentapetalae</taxon>
        <taxon>rosids</taxon>
        <taxon>fabids</taxon>
        <taxon>Rosales</taxon>
        <taxon>Rosaceae</taxon>
        <taxon>Amygdaloideae</taxon>
        <taxon>Amygdaleae</taxon>
        <taxon>Prunus</taxon>
    </lineage>
</organism>
<dbReference type="Proteomes" id="UP000250321">
    <property type="component" value="Unassembled WGS sequence"/>
</dbReference>
<reference evidence="1 2" key="1">
    <citation type="submission" date="2018-02" db="EMBL/GenBank/DDBJ databases">
        <title>Draft genome of wild Prunus yedoensis var. nudiflora.</title>
        <authorList>
            <person name="Baek S."/>
            <person name="Kim J.-H."/>
            <person name="Choi K."/>
            <person name="Kim G.-B."/>
            <person name="Cho A."/>
            <person name="Jang H."/>
            <person name="Shin C.-H."/>
            <person name="Yu H.-J."/>
            <person name="Mun J.-H."/>
        </authorList>
    </citation>
    <scope>NUCLEOTIDE SEQUENCE [LARGE SCALE GENOMIC DNA]</scope>
    <source>
        <strain evidence="2">cv. Jeju island</strain>
        <tissue evidence="1">Leaf</tissue>
    </source>
</reference>
<accession>A0A314YHF2</accession>